<feature type="transmembrane region" description="Helical" evidence="7">
    <location>
        <begin position="228"/>
        <end position="254"/>
    </location>
</feature>
<evidence type="ECO:0000256" key="5">
    <source>
        <dbReference type="ARBA" id="ARBA00022989"/>
    </source>
</evidence>
<dbReference type="GO" id="GO:0005886">
    <property type="term" value="C:plasma membrane"/>
    <property type="evidence" value="ECO:0007669"/>
    <property type="project" value="UniProtKB-SubCell"/>
</dbReference>
<proteinExistence type="inferred from homology"/>
<comment type="subcellular location">
    <subcellularLocation>
        <location evidence="1 7">Cell membrane</location>
        <topology evidence="1 7">Multi-pass membrane protein</topology>
    </subcellularLocation>
</comment>
<dbReference type="Gene3D" id="1.10.3720.10">
    <property type="entry name" value="MetI-like"/>
    <property type="match status" value="1"/>
</dbReference>
<feature type="transmembrane region" description="Helical" evidence="7">
    <location>
        <begin position="9"/>
        <end position="30"/>
    </location>
</feature>
<dbReference type="InterPro" id="IPR000515">
    <property type="entry name" value="MetI-like"/>
</dbReference>
<keyword evidence="5 7" id="KW-1133">Transmembrane helix</keyword>
<dbReference type="GO" id="GO:0055085">
    <property type="term" value="P:transmembrane transport"/>
    <property type="evidence" value="ECO:0007669"/>
    <property type="project" value="InterPro"/>
</dbReference>
<feature type="transmembrane region" description="Helical" evidence="7">
    <location>
        <begin position="171"/>
        <end position="192"/>
    </location>
</feature>
<evidence type="ECO:0000313" key="9">
    <source>
        <dbReference type="EMBL" id="RRK34608.1"/>
    </source>
</evidence>
<keyword evidence="10" id="KW-1185">Reference proteome</keyword>
<sequence>MVKYILKRILYVIPVMFGVLIIVFALKSIMPGDPVDMILSSDASAEERQAKREELGLDKPIAVQFAVYVKGIVTELDFGTSYKTNQPVFNELMQRFPITFILAIGSVFAGTLLAIPLGILSAIKQYTWIDSLVLVFSMLAVSIPSFWFALMCLSLFSVELGLLPAIYDGSLGSWIMPVLVIALASMSGLTRITRSSMLEVIRSDYIRTARAKGQTEWNIVIRHAFRNALIPILAAIGNSLGAQLGGALIIETIFGMPGIGKYITDAISQRNFPAVQGGVILLAFTFTIVNLLVDLSYTFVDPRLKGTIITAPRQKKKTAAV</sequence>
<feature type="transmembrane region" description="Helical" evidence="7">
    <location>
        <begin position="132"/>
        <end position="156"/>
    </location>
</feature>
<evidence type="ECO:0000256" key="3">
    <source>
        <dbReference type="ARBA" id="ARBA00022475"/>
    </source>
</evidence>
<dbReference type="PANTHER" id="PTHR43163:SF6">
    <property type="entry name" value="DIPEPTIDE TRANSPORT SYSTEM PERMEASE PROTEIN DPPB-RELATED"/>
    <property type="match status" value="1"/>
</dbReference>
<evidence type="ECO:0000256" key="1">
    <source>
        <dbReference type="ARBA" id="ARBA00004651"/>
    </source>
</evidence>
<feature type="transmembrane region" description="Helical" evidence="7">
    <location>
        <begin position="274"/>
        <end position="293"/>
    </location>
</feature>
<dbReference type="PANTHER" id="PTHR43163">
    <property type="entry name" value="DIPEPTIDE TRANSPORT SYSTEM PERMEASE PROTEIN DPPB-RELATED"/>
    <property type="match status" value="1"/>
</dbReference>
<dbReference type="Pfam" id="PF19300">
    <property type="entry name" value="BPD_transp_1_N"/>
    <property type="match status" value="1"/>
</dbReference>
<gene>
    <name evidence="9" type="ORF">EBB54_27170</name>
</gene>
<dbReference type="PROSITE" id="PS50928">
    <property type="entry name" value="ABC_TM1"/>
    <property type="match status" value="1"/>
</dbReference>
<evidence type="ECO:0000256" key="2">
    <source>
        <dbReference type="ARBA" id="ARBA00022448"/>
    </source>
</evidence>
<dbReference type="EMBL" id="RHJS01000002">
    <property type="protein sequence ID" value="RRK34608.1"/>
    <property type="molecule type" value="Genomic_DNA"/>
</dbReference>
<comment type="caution">
    <text evidence="9">The sequence shown here is derived from an EMBL/GenBank/DDBJ whole genome shotgun (WGS) entry which is preliminary data.</text>
</comment>
<evidence type="ECO:0000259" key="8">
    <source>
        <dbReference type="PROSITE" id="PS50928"/>
    </source>
</evidence>
<dbReference type="AlphaFoldDB" id="A0A3R8JTR1"/>
<dbReference type="Proteomes" id="UP000274920">
    <property type="component" value="Unassembled WGS sequence"/>
</dbReference>
<evidence type="ECO:0000256" key="6">
    <source>
        <dbReference type="ARBA" id="ARBA00023136"/>
    </source>
</evidence>
<feature type="domain" description="ABC transmembrane type-1" evidence="8">
    <location>
        <begin position="96"/>
        <end position="293"/>
    </location>
</feature>
<evidence type="ECO:0000313" key="10">
    <source>
        <dbReference type="Proteomes" id="UP000274920"/>
    </source>
</evidence>
<keyword evidence="4 7" id="KW-0812">Transmembrane</keyword>
<dbReference type="SUPFAM" id="SSF161098">
    <property type="entry name" value="MetI-like"/>
    <property type="match status" value="1"/>
</dbReference>
<evidence type="ECO:0000256" key="7">
    <source>
        <dbReference type="RuleBase" id="RU363032"/>
    </source>
</evidence>
<keyword evidence="2 7" id="KW-0813">Transport</keyword>
<protein>
    <submittedName>
        <fullName evidence="9">ABC transporter permease</fullName>
    </submittedName>
</protein>
<keyword evidence="3" id="KW-1003">Cell membrane</keyword>
<comment type="similarity">
    <text evidence="7">Belongs to the binding-protein-dependent transport system permease family.</text>
</comment>
<evidence type="ECO:0000256" key="4">
    <source>
        <dbReference type="ARBA" id="ARBA00022692"/>
    </source>
</evidence>
<dbReference type="InterPro" id="IPR045621">
    <property type="entry name" value="BPD_transp_1_N"/>
</dbReference>
<dbReference type="InterPro" id="IPR035906">
    <property type="entry name" value="MetI-like_sf"/>
</dbReference>
<dbReference type="Pfam" id="PF00528">
    <property type="entry name" value="BPD_transp_1"/>
    <property type="match status" value="1"/>
</dbReference>
<dbReference type="RefSeq" id="WP_125129707.1">
    <property type="nucleotide sequence ID" value="NZ_RHJS01000002.1"/>
</dbReference>
<keyword evidence="6 7" id="KW-0472">Membrane</keyword>
<feature type="transmembrane region" description="Helical" evidence="7">
    <location>
        <begin position="98"/>
        <end position="120"/>
    </location>
</feature>
<name>A0A3R8JTR1_9FIRM</name>
<dbReference type="CDD" id="cd06261">
    <property type="entry name" value="TM_PBP2"/>
    <property type="match status" value="1"/>
</dbReference>
<accession>A0A3R8JTR1</accession>
<reference evidence="9" key="1">
    <citation type="submission" date="2018-10" db="EMBL/GenBank/DDBJ databases">
        <title>Schaedlerella arabinophila gen. nov. sp. nov., isolated from the mouse intestinal tract and comparative analysis with the genome of the closely related altered Schaedler flora strain ASF502.</title>
        <authorList>
            <person name="Miyake S."/>
            <person name="Soh M."/>
            <person name="Seedorf H."/>
        </authorList>
    </citation>
    <scope>NUCLEOTIDE SEQUENCE [LARGE SCALE GENOMIC DNA]</scope>
    <source>
        <strain evidence="9">DSM 106076</strain>
    </source>
</reference>
<organism evidence="9 10">
    <name type="scientific">Schaedlerella arabinosiphila</name>
    <dbReference type="NCBI Taxonomy" id="2044587"/>
    <lineage>
        <taxon>Bacteria</taxon>
        <taxon>Bacillati</taxon>
        <taxon>Bacillota</taxon>
        <taxon>Clostridia</taxon>
        <taxon>Lachnospirales</taxon>
        <taxon>Lachnospiraceae</taxon>
        <taxon>Schaedlerella</taxon>
    </lineage>
</organism>